<name>A0A7G9Z736_9EURY</name>
<proteinExistence type="predicted"/>
<sequence>MQPDLIGPPKIKEDLSLFKADFSTMRKINNSSILEMMKYDAHLLDTPRICPTNLKDRFGELIARYISAEREGIEEELDYCLTQLSSLFLGSTSSEDVRDFRFMDLHLRVQRYLRNPIYRSHTAHLLGVCLFSNLLLEADIDLLTLARTEYFFQALRSFDINKPKRNQEESKPTYYPGDIGSEMDRGVYPSGELFAVKLRKYLERKEKEDFKNAVCFFFDPFIWINLYHDWGYIYELEHLYSEGIYKNNKPPEAIEEIIKELNREKDEIEKEANFDLNRYFPNNNGIENALDSILSPPFNKEGKKEKIKKILNSENENEEAKRALDYILSFPLCPDESKRKCLREIVREKLSIKNNDEEIERALDCIPPSFDKLEEKQNGKLRKVVRTILTSKIKNHGIVSSLILYDKFLNIFKNVQVAERIPSDVIKYKEDALKDELGAICLHDLNLYENGIRLRLTDSPHYFLLKFADVISDWGRTYKGKVSLYDFSILDHILFGFNPTECTKPNGEEFKEDKRGILVNIIFDFSNNERLLADEIGLKDKSKNSYPRKGNYEFEEFVKKGEELQSLDYLLEIEGKEYQWFFFNLILIDRYGERFLIENSKNNVDLWWIIPPLFSEKFKKLKIKGFSRLVDYQSVEFEHEHDPEKKR</sequence>
<protein>
    <submittedName>
        <fullName evidence="2">Uncharacterized protein</fullName>
    </submittedName>
</protein>
<dbReference type="AlphaFoldDB" id="A0A7G9Z736"/>
<gene>
    <name evidence="2" type="ORF">GIJIEOGM_00011</name>
</gene>
<evidence type="ECO:0000256" key="1">
    <source>
        <dbReference type="SAM" id="Coils"/>
    </source>
</evidence>
<feature type="coiled-coil region" evidence="1">
    <location>
        <begin position="251"/>
        <end position="278"/>
    </location>
</feature>
<keyword evidence="1" id="KW-0175">Coiled coil</keyword>
<dbReference type="EMBL" id="MT631644">
    <property type="protein sequence ID" value="QNO56070.1"/>
    <property type="molecule type" value="Genomic_DNA"/>
</dbReference>
<accession>A0A7G9Z736</accession>
<evidence type="ECO:0000313" key="2">
    <source>
        <dbReference type="EMBL" id="QNO56070.1"/>
    </source>
</evidence>
<organism evidence="2">
    <name type="scientific">Candidatus Methanophaga sp. ANME-1 ERB7</name>
    <dbReference type="NCBI Taxonomy" id="2759913"/>
    <lineage>
        <taxon>Archaea</taxon>
        <taxon>Methanobacteriati</taxon>
        <taxon>Methanobacteriota</taxon>
        <taxon>Stenosarchaea group</taxon>
        <taxon>Methanomicrobia</taxon>
        <taxon>Candidatus Methanophagales</taxon>
        <taxon>Candidatus Methanophagaceae</taxon>
        <taxon>Candidatus Methanophaga</taxon>
    </lineage>
</organism>
<reference evidence="2" key="1">
    <citation type="submission" date="2020-06" db="EMBL/GenBank/DDBJ databases">
        <title>Unique genomic features of the anaerobic methanotrophic archaea.</title>
        <authorList>
            <person name="Chadwick G.L."/>
            <person name="Skennerton C.T."/>
            <person name="Laso-Perez R."/>
            <person name="Leu A.O."/>
            <person name="Speth D.R."/>
            <person name="Yu H."/>
            <person name="Morgan-Lang C."/>
            <person name="Hatzenpichler R."/>
            <person name="Goudeau D."/>
            <person name="Malmstrom R."/>
            <person name="Brazelton W.J."/>
            <person name="Woyke T."/>
            <person name="Hallam S.J."/>
            <person name="Tyson G.W."/>
            <person name="Wegener G."/>
            <person name="Boetius A."/>
            <person name="Orphan V."/>
        </authorList>
    </citation>
    <scope>NUCLEOTIDE SEQUENCE</scope>
</reference>